<dbReference type="AlphaFoldDB" id="A0A1F5S916"/>
<evidence type="ECO:0000256" key="3">
    <source>
        <dbReference type="ARBA" id="ARBA00022806"/>
    </source>
</evidence>
<keyword evidence="1" id="KW-0547">Nucleotide-binding</keyword>
<evidence type="ECO:0000256" key="1">
    <source>
        <dbReference type="ARBA" id="ARBA00022741"/>
    </source>
</evidence>
<reference evidence="7 8" key="1">
    <citation type="journal article" date="2016" name="Nat. Commun.">
        <title>Thousands of microbial genomes shed light on interconnected biogeochemical processes in an aquifer system.</title>
        <authorList>
            <person name="Anantharaman K."/>
            <person name="Brown C.T."/>
            <person name="Hug L.A."/>
            <person name="Sharon I."/>
            <person name="Castelle C.J."/>
            <person name="Probst A.J."/>
            <person name="Thomas B.C."/>
            <person name="Singh A."/>
            <person name="Wilkins M.J."/>
            <person name="Karaoz U."/>
            <person name="Brodie E.L."/>
            <person name="Williams K.H."/>
            <person name="Hubbard S.S."/>
            <person name="Banfield J.F."/>
        </authorList>
    </citation>
    <scope>NUCLEOTIDE SEQUENCE [LARGE SCALE GENOMIC DNA]</scope>
</reference>
<protein>
    <submittedName>
        <fullName evidence="7">Uncharacterized protein</fullName>
    </submittedName>
</protein>
<dbReference type="GO" id="GO:0005524">
    <property type="term" value="F:ATP binding"/>
    <property type="evidence" value="ECO:0007669"/>
    <property type="project" value="UniProtKB-KW"/>
</dbReference>
<keyword evidence="2" id="KW-0378">Hydrolase</keyword>
<evidence type="ECO:0000313" key="8">
    <source>
        <dbReference type="Proteomes" id="UP000178323"/>
    </source>
</evidence>
<keyword evidence="3" id="KW-0347">Helicase</keyword>
<name>A0A1F5S916_9BACT</name>
<evidence type="ECO:0000259" key="6">
    <source>
        <dbReference type="Pfam" id="PF22548"/>
    </source>
</evidence>
<dbReference type="GO" id="GO:0004386">
    <property type="term" value="F:helicase activity"/>
    <property type="evidence" value="ECO:0007669"/>
    <property type="project" value="UniProtKB-KW"/>
</dbReference>
<dbReference type="Pfam" id="PF04851">
    <property type="entry name" value="ResIII"/>
    <property type="match status" value="1"/>
</dbReference>
<dbReference type="Proteomes" id="UP000178323">
    <property type="component" value="Unassembled WGS sequence"/>
</dbReference>
<gene>
    <name evidence="7" type="ORF">A2Y83_03880</name>
</gene>
<dbReference type="InterPro" id="IPR054347">
    <property type="entry name" value="TOTE_primase"/>
</dbReference>
<feature type="domain" description="TOTE conflict system primase" evidence="6">
    <location>
        <begin position="4"/>
        <end position="235"/>
    </location>
</feature>
<dbReference type="GO" id="GO:0003677">
    <property type="term" value="F:DNA binding"/>
    <property type="evidence" value="ECO:0007669"/>
    <property type="project" value="InterPro"/>
</dbReference>
<dbReference type="Gene3D" id="3.40.50.300">
    <property type="entry name" value="P-loop containing nucleotide triphosphate hydrolases"/>
    <property type="match status" value="1"/>
</dbReference>
<evidence type="ECO:0000259" key="5">
    <source>
        <dbReference type="Pfam" id="PF04851"/>
    </source>
</evidence>
<dbReference type="InterPro" id="IPR006935">
    <property type="entry name" value="Helicase/UvrB_N"/>
</dbReference>
<dbReference type="EMBL" id="MFFS01000014">
    <property type="protein sequence ID" value="OGF22751.1"/>
    <property type="molecule type" value="Genomic_DNA"/>
</dbReference>
<accession>A0A1F5S916</accession>
<dbReference type="InterPro" id="IPR027417">
    <property type="entry name" value="P-loop_NTPase"/>
</dbReference>
<dbReference type="GO" id="GO:0016787">
    <property type="term" value="F:hydrolase activity"/>
    <property type="evidence" value="ECO:0007669"/>
    <property type="project" value="UniProtKB-KW"/>
</dbReference>
<dbReference type="InterPro" id="IPR050615">
    <property type="entry name" value="ATP-dep_DNA_Helicase"/>
</dbReference>
<comment type="caution">
    <text evidence="7">The sequence shown here is derived from an EMBL/GenBank/DDBJ whole genome shotgun (WGS) entry which is preliminary data.</text>
</comment>
<dbReference type="PANTHER" id="PTHR11274">
    <property type="entry name" value="RAD25/XP-B DNA REPAIR HELICASE"/>
    <property type="match status" value="1"/>
</dbReference>
<feature type="domain" description="Helicase/UvrB N-terminal" evidence="5">
    <location>
        <begin position="355"/>
        <end position="422"/>
    </location>
</feature>
<sequence>MSQEKIKIFQDLFKGREDVFAMYWEKADKSANGYTPVCLNEWKTNICYKLQRKKCKDCQNAKYASFNENYIESHLRGNKIYGIYPLLDDNTSYFIAADFDGENWDKDVLKFYKKCEKYNLPTYIERSRSGKGCHGWIFFSNNYPANKSRNIIVNILKEAKIIDQFEKEDSFDRLFPNQDFLSGKGFGNLIALPLQGQARKELNTIFLNPENNLSPFDNQWDILKRVKKVKVDFLDNLYGKFNNEKKPVASPKNKISILFKEQIFIGKNHLPKILINFLKDNLNFANSEFLIKKRMGLNVYGVERYFKLIESDDEFIKIPRGFFRELLDFLNKNNIKFSLTDERKKLEEIKFDSSCKLFDYQKDAVDNMLASEQGVLVAPPGAGKTIMGIEMIAKLKQPSLILAHKKQIFNQWIERIEHFLNISKRDI</sequence>
<evidence type="ECO:0000313" key="7">
    <source>
        <dbReference type="EMBL" id="OGF22751.1"/>
    </source>
</evidence>
<proteinExistence type="predicted"/>
<dbReference type="SUPFAM" id="SSF52540">
    <property type="entry name" value="P-loop containing nucleoside triphosphate hydrolases"/>
    <property type="match status" value="1"/>
</dbReference>
<keyword evidence="4" id="KW-0067">ATP-binding</keyword>
<evidence type="ECO:0000256" key="2">
    <source>
        <dbReference type="ARBA" id="ARBA00022801"/>
    </source>
</evidence>
<organism evidence="7 8">
    <name type="scientific">Candidatus Falkowbacteria bacterium RBG_13_39_14</name>
    <dbReference type="NCBI Taxonomy" id="1797985"/>
    <lineage>
        <taxon>Bacteria</taxon>
        <taxon>Candidatus Falkowiibacteriota</taxon>
    </lineage>
</organism>
<evidence type="ECO:0000256" key="4">
    <source>
        <dbReference type="ARBA" id="ARBA00022840"/>
    </source>
</evidence>
<dbReference type="Pfam" id="PF22548">
    <property type="entry name" value="AEP-TOTE"/>
    <property type="match status" value="1"/>
</dbReference>
<dbReference type="PANTHER" id="PTHR11274:SF0">
    <property type="entry name" value="GENERAL TRANSCRIPTION AND DNA REPAIR FACTOR IIH HELICASE SUBUNIT XPB"/>
    <property type="match status" value="1"/>
</dbReference>
<dbReference type="STRING" id="1797985.A2Y83_03880"/>